<comment type="caution">
    <text evidence="3">The sequence shown here is derived from an EMBL/GenBank/DDBJ whole genome shotgun (WGS) entry which is preliminary data.</text>
</comment>
<reference evidence="3 4" key="1">
    <citation type="submission" date="2020-08" db="EMBL/GenBank/DDBJ databases">
        <title>Genomic Encyclopedia of Type Strains, Phase IV (KMG-V): Genome sequencing to study the core and pangenomes of soil and plant-associated prokaryotes.</title>
        <authorList>
            <person name="Whitman W."/>
        </authorList>
    </citation>
    <scope>NUCLEOTIDE SEQUENCE [LARGE SCALE GENOMIC DNA]</scope>
    <source>
        <strain evidence="3 4">SEMIA 4084</strain>
    </source>
</reference>
<organism evidence="3 4">
    <name type="scientific">Rhizobium giardinii</name>
    <dbReference type="NCBI Taxonomy" id="56731"/>
    <lineage>
        <taxon>Bacteria</taxon>
        <taxon>Pseudomonadati</taxon>
        <taxon>Pseudomonadota</taxon>
        <taxon>Alphaproteobacteria</taxon>
        <taxon>Hyphomicrobiales</taxon>
        <taxon>Rhizobiaceae</taxon>
        <taxon>Rhizobium/Agrobacterium group</taxon>
        <taxon>Rhizobium</taxon>
    </lineage>
</organism>
<dbReference type="Proteomes" id="UP000585507">
    <property type="component" value="Unassembled WGS sequence"/>
</dbReference>
<sequence>MVNAQFIAHDGIFQPSEVGQQKSAIRQPSAARREDEREMNRGISNSSVCLCEKAIIALNPDRQTRQTDKAMDILARRLTIISMLMVVFAITLAAAVSADTQRRRHNFAGSLADCTVHTAQFCEQAKL</sequence>
<keyword evidence="2" id="KW-0812">Transmembrane</keyword>
<keyword evidence="4" id="KW-1185">Reference proteome</keyword>
<dbReference type="AlphaFoldDB" id="A0A7W8XA90"/>
<gene>
    <name evidence="3" type="ORF">GGD55_004153</name>
</gene>
<feature type="compositionally biased region" description="Basic and acidic residues" evidence="1">
    <location>
        <begin position="31"/>
        <end position="40"/>
    </location>
</feature>
<evidence type="ECO:0000256" key="2">
    <source>
        <dbReference type="SAM" id="Phobius"/>
    </source>
</evidence>
<accession>A0A7W8XA90</accession>
<keyword evidence="2" id="KW-1133">Transmembrane helix</keyword>
<evidence type="ECO:0000313" key="4">
    <source>
        <dbReference type="Proteomes" id="UP000585507"/>
    </source>
</evidence>
<evidence type="ECO:0000313" key="3">
    <source>
        <dbReference type="EMBL" id="MBB5537437.1"/>
    </source>
</evidence>
<feature type="region of interest" description="Disordered" evidence="1">
    <location>
        <begin position="18"/>
        <end position="40"/>
    </location>
</feature>
<evidence type="ECO:0000256" key="1">
    <source>
        <dbReference type="SAM" id="MobiDB-lite"/>
    </source>
</evidence>
<dbReference type="EMBL" id="JACHBK010000009">
    <property type="protein sequence ID" value="MBB5537437.1"/>
    <property type="molecule type" value="Genomic_DNA"/>
</dbReference>
<keyword evidence="2" id="KW-0472">Membrane</keyword>
<proteinExistence type="predicted"/>
<protein>
    <submittedName>
        <fullName evidence="3">Uncharacterized protein</fullName>
    </submittedName>
</protein>
<feature type="transmembrane region" description="Helical" evidence="2">
    <location>
        <begin position="78"/>
        <end position="98"/>
    </location>
</feature>
<dbReference type="RefSeq" id="WP_162709237.1">
    <property type="nucleotide sequence ID" value="NZ_JACHBK010000009.1"/>
</dbReference>
<name>A0A7W8XA90_9HYPH</name>